<accession>A0A411HQ31</accession>
<evidence type="ECO:0000313" key="1">
    <source>
        <dbReference type="EMBL" id="QBB72611.1"/>
    </source>
</evidence>
<organism evidence="1 2">
    <name type="scientific">Pseudolysobacter antarcticus</name>
    <dbReference type="NCBI Taxonomy" id="2511995"/>
    <lineage>
        <taxon>Bacteria</taxon>
        <taxon>Pseudomonadati</taxon>
        <taxon>Pseudomonadota</taxon>
        <taxon>Gammaproteobacteria</taxon>
        <taxon>Lysobacterales</taxon>
        <taxon>Rhodanobacteraceae</taxon>
        <taxon>Pseudolysobacter</taxon>
    </lineage>
</organism>
<dbReference type="EMBL" id="CP035704">
    <property type="protein sequence ID" value="QBB72611.1"/>
    <property type="molecule type" value="Genomic_DNA"/>
</dbReference>
<gene>
    <name evidence="1" type="ORF">ELE36_07445</name>
</gene>
<dbReference type="KEGG" id="xbc:ELE36_07445"/>
<protein>
    <submittedName>
        <fullName evidence="1">DUF2845 domain-containing protein</fullName>
    </submittedName>
</protein>
<reference evidence="1 2" key="1">
    <citation type="submission" date="2019-01" db="EMBL/GenBank/DDBJ databases">
        <title>Pseudolysobacter antarctica gen. nov., sp. nov., isolated from Fildes Peninsula, Antarctica.</title>
        <authorList>
            <person name="Wei Z."/>
            <person name="Peng F."/>
        </authorList>
    </citation>
    <scope>NUCLEOTIDE SEQUENCE [LARGE SCALE GENOMIC DNA]</scope>
    <source>
        <strain evidence="1 2">AQ6-296</strain>
    </source>
</reference>
<sequence>MFTLSSAALADSIRIGNHLIATGDSAGHVIDLVGKPDRKSHAAKKKGETSGERWEYNRDHKTIVVTIRDGLVTTINQHAN</sequence>
<keyword evidence="2" id="KW-1185">Reference proteome</keyword>
<name>A0A411HQ31_9GAMM</name>
<dbReference type="AlphaFoldDB" id="A0A411HQ31"/>
<dbReference type="OrthoDB" id="6027240at2"/>
<proteinExistence type="predicted"/>
<evidence type="ECO:0000313" key="2">
    <source>
        <dbReference type="Proteomes" id="UP000291562"/>
    </source>
</evidence>
<dbReference type="Proteomes" id="UP000291562">
    <property type="component" value="Chromosome"/>
</dbReference>